<dbReference type="OrthoDB" id="314748at2"/>
<dbReference type="InterPro" id="IPR003423">
    <property type="entry name" value="OMP_efflux"/>
</dbReference>
<dbReference type="GO" id="GO:1990281">
    <property type="term" value="C:efflux pump complex"/>
    <property type="evidence" value="ECO:0007669"/>
    <property type="project" value="TreeGrafter"/>
</dbReference>
<dbReference type="InterPro" id="IPR051906">
    <property type="entry name" value="TolC-like"/>
</dbReference>
<dbReference type="NCBIfam" id="TIGR01844">
    <property type="entry name" value="type_I_sec_TolC"/>
    <property type="match status" value="1"/>
</dbReference>
<organism evidence="8 9">
    <name type="scientific">Sphingomonas turrisvirgatae</name>
    <dbReference type="NCBI Taxonomy" id="1888892"/>
    <lineage>
        <taxon>Bacteria</taxon>
        <taxon>Pseudomonadati</taxon>
        <taxon>Pseudomonadota</taxon>
        <taxon>Alphaproteobacteria</taxon>
        <taxon>Sphingomonadales</taxon>
        <taxon>Sphingomonadaceae</taxon>
        <taxon>Sphingomonas</taxon>
    </lineage>
</organism>
<dbReference type="PANTHER" id="PTHR30026:SF22">
    <property type="entry name" value="OUTER MEMBRANE EFFLUX PROTEIN"/>
    <property type="match status" value="1"/>
</dbReference>
<evidence type="ECO:0000256" key="6">
    <source>
        <dbReference type="ARBA" id="ARBA00023136"/>
    </source>
</evidence>
<protein>
    <submittedName>
        <fullName evidence="8">Transporter</fullName>
    </submittedName>
</protein>
<keyword evidence="4" id="KW-1134">Transmembrane beta strand</keyword>
<evidence type="ECO:0000313" key="8">
    <source>
        <dbReference type="EMBL" id="ODP38152.1"/>
    </source>
</evidence>
<dbReference type="EMBL" id="MDDS01000019">
    <property type="protein sequence ID" value="ODP38152.1"/>
    <property type="molecule type" value="Genomic_DNA"/>
</dbReference>
<evidence type="ECO:0000256" key="5">
    <source>
        <dbReference type="ARBA" id="ARBA00022692"/>
    </source>
</evidence>
<keyword evidence="9" id="KW-1185">Reference proteome</keyword>
<dbReference type="AlphaFoldDB" id="A0A1E3LWJ8"/>
<dbReference type="Pfam" id="PF02321">
    <property type="entry name" value="OEP"/>
    <property type="match status" value="2"/>
</dbReference>
<evidence type="ECO:0000256" key="7">
    <source>
        <dbReference type="ARBA" id="ARBA00023237"/>
    </source>
</evidence>
<gene>
    <name evidence="8" type="ORF">BFL28_15430</name>
</gene>
<dbReference type="SUPFAM" id="SSF56954">
    <property type="entry name" value="Outer membrane efflux proteins (OEP)"/>
    <property type="match status" value="1"/>
</dbReference>
<name>A0A1E3LWJ8_9SPHN</name>
<comment type="caution">
    <text evidence="8">The sequence shown here is derived from an EMBL/GenBank/DDBJ whole genome shotgun (WGS) entry which is preliminary data.</text>
</comment>
<proteinExistence type="inferred from homology"/>
<evidence type="ECO:0000256" key="4">
    <source>
        <dbReference type="ARBA" id="ARBA00022452"/>
    </source>
</evidence>
<keyword evidence="5" id="KW-0812">Transmembrane</keyword>
<dbReference type="Proteomes" id="UP000094487">
    <property type="component" value="Unassembled WGS sequence"/>
</dbReference>
<evidence type="ECO:0000313" key="9">
    <source>
        <dbReference type="Proteomes" id="UP000094487"/>
    </source>
</evidence>
<comment type="similarity">
    <text evidence="2">Belongs to the outer membrane factor (OMF) (TC 1.B.17) family.</text>
</comment>
<accession>A0A1E3LWJ8</accession>
<dbReference type="GO" id="GO:0009279">
    <property type="term" value="C:cell outer membrane"/>
    <property type="evidence" value="ECO:0007669"/>
    <property type="project" value="UniProtKB-SubCell"/>
</dbReference>
<dbReference type="GO" id="GO:0015562">
    <property type="term" value="F:efflux transmembrane transporter activity"/>
    <property type="evidence" value="ECO:0007669"/>
    <property type="project" value="InterPro"/>
</dbReference>
<keyword evidence="7" id="KW-0998">Cell outer membrane</keyword>
<dbReference type="Gene3D" id="1.20.1600.10">
    <property type="entry name" value="Outer membrane efflux proteins (OEP)"/>
    <property type="match status" value="1"/>
</dbReference>
<comment type="subcellular location">
    <subcellularLocation>
        <location evidence="1">Cell outer membrane</location>
    </subcellularLocation>
</comment>
<sequence>MPPPPDAPLTLDRAARLALAWHPSVVQAASEIGVQEQAIAEARADYLPRISAGVGTGYDNRLSDSWRPRPQLGASQMLFDFGKVRSAVDAARSGRDVERAELLLAIDTLVRETGYAVIETQRAVALHAVAQDQLASVAAIGKLVRDRYEAGGTTESDALQAQARIDAARVALIQIEAEQRRWSSNLAYLLGRDSLPAVSPETPDWLAGSCTGPAPDWATVPAIMAADAREDFASAQLRRSRADRLPTLSLGGDASTDFASPFGDRSLYNVGLRISGNVFSGGATRARVRGADAALAAARAGVKRARLDSRQRLAEARQQIDSLSGLTGMLSARETAMRNTGRLYKLQYLEMGTRTLVDLLNAEQELHGTRFEAVNTEHDLRRLQLDCLFHSGRIRQAFGLAGTRIGGVVL</sequence>
<keyword evidence="6" id="KW-0472">Membrane</keyword>
<keyword evidence="3" id="KW-0813">Transport</keyword>
<reference evidence="8 9" key="1">
    <citation type="submission" date="2016-08" db="EMBL/GenBank/DDBJ databases">
        <title>Draft genome of the agarase producing Sphingomonas sp. MCT13.</title>
        <authorList>
            <person name="D'Andrea M.M."/>
            <person name="Rossolini G.M."/>
            <person name="Thaller M.C."/>
        </authorList>
    </citation>
    <scope>NUCLEOTIDE SEQUENCE [LARGE SCALE GENOMIC DNA]</scope>
    <source>
        <strain evidence="8 9">MCT13</strain>
    </source>
</reference>
<dbReference type="GO" id="GO:0015288">
    <property type="term" value="F:porin activity"/>
    <property type="evidence" value="ECO:0007669"/>
    <property type="project" value="TreeGrafter"/>
</dbReference>
<dbReference type="STRING" id="1888892.BFL28_15430"/>
<evidence type="ECO:0000256" key="1">
    <source>
        <dbReference type="ARBA" id="ARBA00004442"/>
    </source>
</evidence>
<dbReference type="PANTHER" id="PTHR30026">
    <property type="entry name" value="OUTER MEMBRANE PROTEIN TOLC"/>
    <property type="match status" value="1"/>
</dbReference>
<dbReference type="InterPro" id="IPR010130">
    <property type="entry name" value="T1SS_OMP_TolC"/>
</dbReference>
<evidence type="ECO:0000256" key="2">
    <source>
        <dbReference type="ARBA" id="ARBA00007613"/>
    </source>
</evidence>
<evidence type="ECO:0000256" key="3">
    <source>
        <dbReference type="ARBA" id="ARBA00022448"/>
    </source>
</evidence>